<name>A0A2H0BSC5_9BACT</name>
<evidence type="ECO:0000256" key="10">
    <source>
        <dbReference type="RuleBase" id="RU004481"/>
    </source>
</evidence>
<dbReference type="EMBL" id="PCSZ01000050">
    <property type="protein sequence ID" value="PIP60586.1"/>
    <property type="molecule type" value="Genomic_DNA"/>
</dbReference>
<evidence type="ECO:0000256" key="7">
    <source>
        <dbReference type="ARBA" id="ARBA00032345"/>
    </source>
</evidence>
<dbReference type="PIRSF" id="PIRSF006485">
    <property type="entry name" value="GTP-binding_EngA"/>
    <property type="match status" value="1"/>
</dbReference>
<evidence type="ECO:0000256" key="1">
    <source>
        <dbReference type="ARBA" id="ARBA00008279"/>
    </source>
</evidence>
<keyword evidence="6 8" id="KW-0342">GTP-binding</keyword>
<dbReference type="PANTHER" id="PTHR43834">
    <property type="entry name" value="GTPASE DER"/>
    <property type="match status" value="1"/>
</dbReference>
<feature type="binding site" evidence="8">
    <location>
        <begin position="16"/>
        <end position="23"/>
    </location>
    <ligand>
        <name>GTP</name>
        <dbReference type="ChEBI" id="CHEBI:37565"/>
        <label>1</label>
    </ligand>
</feature>
<evidence type="ECO:0000313" key="14">
    <source>
        <dbReference type="Proteomes" id="UP000231581"/>
    </source>
</evidence>
<feature type="region of interest" description="Disordered" evidence="11">
    <location>
        <begin position="449"/>
        <end position="493"/>
    </location>
</feature>
<feature type="compositionally biased region" description="Polar residues" evidence="11">
    <location>
        <begin position="451"/>
        <end position="460"/>
    </location>
</feature>
<dbReference type="PANTHER" id="PTHR43834:SF6">
    <property type="entry name" value="GTPASE DER"/>
    <property type="match status" value="1"/>
</dbReference>
<evidence type="ECO:0000256" key="4">
    <source>
        <dbReference type="ARBA" id="ARBA00022737"/>
    </source>
</evidence>
<comment type="function">
    <text evidence="8 10">GTPase that plays an essential role in the late steps of ribosome biogenesis.</text>
</comment>
<reference evidence="13 14" key="1">
    <citation type="submission" date="2017-09" db="EMBL/GenBank/DDBJ databases">
        <title>Depth-based differentiation of microbial function through sediment-hosted aquifers and enrichment of novel symbionts in the deep terrestrial subsurface.</title>
        <authorList>
            <person name="Probst A.J."/>
            <person name="Ladd B."/>
            <person name="Jarett J.K."/>
            <person name="Geller-Mcgrath D.E."/>
            <person name="Sieber C.M."/>
            <person name="Emerson J.B."/>
            <person name="Anantharaman K."/>
            <person name="Thomas B.C."/>
            <person name="Malmstrom R."/>
            <person name="Stieglmeier M."/>
            <person name="Klingl A."/>
            <person name="Woyke T."/>
            <person name="Ryan C.M."/>
            <person name="Banfield J.F."/>
        </authorList>
    </citation>
    <scope>NUCLEOTIDE SEQUENCE [LARGE SCALE GENOMIC DNA]</scope>
    <source>
        <strain evidence="13">CG22_combo_CG10-13_8_21_14_all_47_17</strain>
    </source>
</reference>
<dbReference type="InterPro" id="IPR016484">
    <property type="entry name" value="GTPase_Der"/>
</dbReference>
<comment type="caution">
    <text evidence="13">The sequence shown here is derived from an EMBL/GenBank/DDBJ whole genome shotgun (WGS) entry which is preliminary data.</text>
</comment>
<dbReference type="Pfam" id="PF14714">
    <property type="entry name" value="KH_dom-like"/>
    <property type="match status" value="1"/>
</dbReference>
<feature type="binding site" evidence="8">
    <location>
        <begin position="125"/>
        <end position="128"/>
    </location>
    <ligand>
        <name>GTP</name>
        <dbReference type="ChEBI" id="CHEBI:37565"/>
        <label>1</label>
    </ligand>
</feature>
<dbReference type="InterPro" id="IPR027417">
    <property type="entry name" value="P-loop_NTPase"/>
</dbReference>
<dbReference type="Pfam" id="PF01926">
    <property type="entry name" value="MMR_HSR1"/>
    <property type="match status" value="2"/>
</dbReference>
<gene>
    <name evidence="8 13" type="primary">der</name>
    <name evidence="13" type="ORF">COX00_02560</name>
</gene>
<dbReference type="InterPro" id="IPR031166">
    <property type="entry name" value="G_ENGA"/>
</dbReference>
<feature type="binding site" evidence="8">
    <location>
        <begin position="193"/>
        <end position="200"/>
    </location>
    <ligand>
        <name>GTP</name>
        <dbReference type="ChEBI" id="CHEBI:37565"/>
        <label>2</label>
    </ligand>
</feature>
<dbReference type="Proteomes" id="UP000231581">
    <property type="component" value="Unassembled WGS sequence"/>
</dbReference>
<dbReference type="InterPro" id="IPR032859">
    <property type="entry name" value="KH_dom-like"/>
</dbReference>
<dbReference type="GO" id="GO:0042254">
    <property type="term" value="P:ribosome biogenesis"/>
    <property type="evidence" value="ECO:0007669"/>
    <property type="project" value="UniProtKB-KW"/>
</dbReference>
<dbReference type="InterPro" id="IPR006073">
    <property type="entry name" value="GTP-bd"/>
</dbReference>
<evidence type="ECO:0000256" key="11">
    <source>
        <dbReference type="SAM" id="MobiDB-lite"/>
    </source>
</evidence>
<feature type="binding site" evidence="8">
    <location>
        <begin position="305"/>
        <end position="308"/>
    </location>
    <ligand>
        <name>GTP</name>
        <dbReference type="ChEBI" id="CHEBI:37565"/>
        <label>2</label>
    </ligand>
</feature>
<dbReference type="PRINTS" id="PR00449">
    <property type="entry name" value="RASTRNSFRMNG"/>
</dbReference>
<proteinExistence type="inferred from homology"/>
<dbReference type="NCBIfam" id="TIGR00231">
    <property type="entry name" value="small_GTP"/>
    <property type="match status" value="2"/>
</dbReference>
<dbReference type="PROSITE" id="PS51712">
    <property type="entry name" value="G_ENGA"/>
    <property type="match status" value="1"/>
</dbReference>
<accession>A0A2H0BSC5</accession>
<dbReference type="SUPFAM" id="SSF52540">
    <property type="entry name" value="P-loop containing nucleoside triphosphate hydrolases"/>
    <property type="match status" value="2"/>
</dbReference>
<feature type="domain" description="EngA-type G" evidence="12">
    <location>
        <begin position="187"/>
        <end position="363"/>
    </location>
</feature>
<evidence type="ECO:0000256" key="9">
    <source>
        <dbReference type="PROSITE-ProRule" id="PRU01049"/>
    </source>
</evidence>
<comment type="subunit">
    <text evidence="8">Associates with the 50S ribosomal subunit.</text>
</comment>
<evidence type="ECO:0000256" key="6">
    <source>
        <dbReference type="ARBA" id="ARBA00023134"/>
    </source>
</evidence>
<dbReference type="GO" id="GO:0005525">
    <property type="term" value="F:GTP binding"/>
    <property type="evidence" value="ECO:0007669"/>
    <property type="project" value="UniProtKB-UniRule"/>
</dbReference>
<dbReference type="InterPro" id="IPR015946">
    <property type="entry name" value="KH_dom-like_a/b"/>
</dbReference>
<evidence type="ECO:0000313" key="13">
    <source>
        <dbReference type="EMBL" id="PIP60586.1"/>
    </source>
</evidence>
<dbReference type="AlphaFoldDB" id="A0A2H0BSC5"/>
<evidence type="ECO:0000256" key="5">
    <source>
        <dbReference type="ARBA" id="ARBA00022741"/>
    </source>
</evidence>
<evidence type="ECO:0000259" key="12">
    <source>
        <dbReference type="PROSITE" id="PS51712"/>
    </source>
</evidence>
<dbReference type="CDD" id="cd01894">
    <property type="entry name" value="EngA1"/>
    <property type="match status" value="1"/>
</dbReference>
<dbReference type="NCBIfam" id="TIGR03594">
    <property type="entry name" value="GTPase_EngA"/>
    <property type="match status" value="1"/>
</dbReference>
<evidence type="ECO:0000256" key="2">
    <source>
        <dbReference type="ARBA" id="ARBA00020953"/>
    </source>
</evidence>
<dbReference type="InterPro" id="IPR005225">
    <property type="entry name" value="Small_GTP-bd"/>
</dbReference>
<sequence length="493" mass="55287">MSIKRESSLPRVALIGRTNVGKSTLWNRLTELGQALVSEKPHTTRDRKYGPVLWKGSLFEIIDTGGMDTEKDVIGEGIKAQAENAIRDADIVLFVVDTRTGILPQDLELAQKVRSIAKHVWLVANKVDTARVLPLALEKDFFKLGLGEAYPVSANTSLGIGDLLDAIHVELERIGKPPAPLNEKHPLRIVLIGRPNVGKSSIVNSMLGEDRVIVSPKAHTTREPQDTLIQYKGHDIVIVDTAGMRRRAKVEKGLEEDAVARNQAALRQSDIALLVFDATEDPRAQDKRLAGLVEETNKGVLLVANKWDLVKDKNTVTSKRYEDTLRRSFPFITWAPMMFVSAKKGQRTTKLLDEALKIQEERMRHIDYNAVNRVLKATIQTKRPLQSYGPKSPRIYDVAQLGHAPPTFLITVHGDKQNLHPNWLKFFTKRLREKFGFEGTPISVRVRHLPSSKSNRSKTTMGPGMEAVAGSAKEKKPRVNQTRRRQKQGGRRY</sequence>
<dbReference type="Gene3D" id="3.40.50.300">
    <property type="entry name" value="P-loop containing nucleotide triphosphate hydrolases"/>
    <property type="match status" value="2"/>
</dbReference>
<keyword evidence="5 8" id="KW-0547">Nucleotide-binding</keyword>
<dbReference type="CDD" id="cd01895">
    <property type="entry name" value="EngA2"/>
    <property type="match status" value="1"/>
</dbReference>
<keyword evidence="4 10" id="KW-0677">Repeat</keyword>
<protein>
    <recommendedName>
        <fullName evidence="2 8">GTPase Der</fullName>
    </recommendedName>
    <alternativeName>
        <fullName evidence="7 8">GTP-binding protein EngA</fullName>
    </alternativeName>
</protein>
<feature type="binding site" evidence="8">
    <location>
        <begin position="240"/>
        <end position="244"/>
    </location>
    <ligand>
        <name>GTP</name>
        <dbReference type="ChEBI" id="CHEBI:37565"/>
        <label>2</label>
    </ligand>
</feature>
<dbReference type="FunFam" id="3.40.50.300:FF:000040">
    <property type="entry name" value="GTPase Der"/>
    <property type="match status" value="1"/>
</dbReference>
<feature type="compositionally biased region" description="Basic residues" evidence="11">
    <location>
        <begin position="475"/>
        <end position="493"/>
    </location>
</feature>
<dbReference type="HAMAP" id="MF_00195">
    <property type="entry name" value="GTPase_Der"/>
    <property type="match status" value="1"/>
</dbReference>
<dbReference type="Gene3D" id="3.30.300.20">
    <property type="match status" value="1"/>
</dbReference>
<feature type="binding site" evidence="8">
    <location>
        <begin position="63"/>
        <end position="67"/>
    </location>
    <ligand>
        <name>GTP</name>
        <dbReference type="ChEBI" id="CHEBI:37565"/>
        <label>1</label>
    </ligand>
</feature>
<organism evidence="13 14">
    <name type="scientific">Candidatus Uhrbacteria bacterium CG22_combo_CG10-13_8_21_14_all_47_17</name>
    <dbReference type="NCBI Taxonomy" id="1975041"/>
    <lineage>
        <taxon>Bacteria</taxon>
        <taxon>Candidatus Uhriibacteriota</taxon>
    </lineage>
</organism>
<evidence type="ECO:0000256" key="3">
    <source>
        <dbReference type="ARBA" id="ARBA00022517"/>
    </source>
</evidence>
<comment type="similarity">
    <text evidence="1 8 9 10">Belongs to the TRAFAC class TrmE-Era-EngA-EngB-Septin-like GTPase superfamily. EngA (Der) GTPase family.</text>
</comment>
<keyword evidence="3 8" id="KW-0690">Ribosome biogenesis</keyword>
<evidence type="ECO:0000256" key="8">
    <source>
        <dbReference type="HAMAP-Rule" id="MF_00195"/>
    </source>
</evidence>